<dbReference type="PANTHER" id="PTHR33204">
    <property type="entry name" value="TRANSCRIPTIONAL REGULATOR, MARR FAMILY"/>
    <property type="match status" value="1"/>
</dbReference>
<dbReference type="SUPFAM" id="SSF46785">
    <property type="entry name" value="Winged helix' DNA-binding domain"/>
    <property type="match status" value="1"/>
</dbReference>
<dbReference type="PROSITE" id="PS51118">
    <property type="entry name" value="HTH_HXLR"/>
    <property type="match status" value="1"/>
</dbReference>
<evidence type="ECO:0000313" key="6">
    <source>
        <dbReference type="Proteomes" id="UP000199820"/>
    </source>
</evidence>
<dbReference type="PANTHER" id="PTHR33204:SF29">
    <property type="entry name" value="TRANSCRIPTIONAL REGULATOR"/>
    <property type="match status" value="1"/>
</dbReference>
<dbReference type="EMBL" id="FOIL01000094">
    <property type="protein sequence ID" value="SET98685.1"/>
    <property type="molecule type" value="Genomic_DNA"/>
</dbReference>
<dbReference type="InterPro" id="IPR002577">
    <property type="entry name" value="HTH_HxlR"/>
</dbReference>
<dbReference type="Pfam" id="PF01638">
    <property type="entry name" value="HxlR"/>
    <property type="match status" value="1"/>
</dbReference>
<evidence type="ECO:0000259" key="4">
    <source>
        <dbReference type="PROSITE" id="PS51118"/>
    </source>
</evidence>
<evidence type="ECO:0000313" key="5">
    <source>
        <dbReference type="EMBL" id="SET98685.1"/>
    </source>
</evidence>
<dbReference type="Proteomes" id="UP000199820">
    <property type="component" value="Unassembled WGS sequence"/>
</dbReference>
<dbReference type="eggNOG" id="COG1733">
    <property type="taxonomic scope" value="Bacteria"/>
</dbReference>
<keyword evidence="2" id="KW-0238">DNA-binding</keyword>
<sequence>MKSIYGQCPFATTQRVLQGKWAIVIMFQLSTGTQRFNELQRNIPGITRTMLTRQLRQLEEDRLITRTVYAEVPPRVEYNLSEMGEKFRKVLDQIESFGFEYIAELKKTNAPLK</sequence>
<keyword evidence="6" id="KW-1185">Reference proteome</keyword>
<dbReference type="GO" id="GO:0003677">
    <property type="term" value="F:DNA binding"/>
    <property type="evidence" value="ECO:0007669"/>
    <property type="project" value="UniProtKB-KW"/>
</dbReference>
<feature type="domain" description="HTH hxlR-type" evidence="4">
    <location>
        <begin position="8"/>
        <end position="106"/>
    </location>
</feature>
<evidence type="ECO:0000256" key="3">
    <source>
        <dbReference type="ARBA" id="ARBA00023163"/>
    </source>
</evidence>
<gene>
    <name evidence="5" type="ORF">SAMN04487771_10944</name>
</gene>
<accession>A0A1I0INH0</accession>
<dbReference type="InterPro" id="IPR036390">
    <property type="entry name" value="WH_DNA-bd_sf"/>
</dbReference>
<dbReference type="Gene3D" id="1.10.10.10">
    <property type="entry name" value="Winged helix-like DNA-binding domain superfamily/Winged helix DNA-binding domain"/>
    <property type="match status" value="1"/>
</dbReference>
<dbReference type="InterPro" id="IPR036388">
    <property type="entry name" value="WH-like_DNA-bd_sf"/>
</dbReference>
<dbReference type="OrthoDB" id="9791143at2"/>
<proteinExistence type="predicted"/>
<evidence type="ECO:0000256" key="2">
    <source>
        <dbReference type="ARBA" id="ARBA00023125"/>
    </source>
</evidence>
<name>A0A1I0INH0_9FIRM</name>
<evidence type="ECO:0000256" key="1">
    <source>
        <dbReference type="ARBA" id="ARBA00023015"/>
    </source>
</evidence>
<protein>
    <submittedName>
        <fullName evidence="5">Transcriptional regulator, HxlR family</fullName>
    </submittedName>
</protein>
<dbReference type="AlphaFoldDB" id="A0A1I0INH0"/>
<dbReference type="RefSeq" id="WP_074650791.1">
    <property type="nucleotide sequence ID" value="NZ_FOIL01000094.1"/>
</dbReference>
<keyword evidence="1" id="KW-0805">Transcription regulation</keyword>
<keyword evidence="3" id="KW-0804">Transcription</keyword>
<reference evidence="5 6" key="1">
    <citation type="submission" date="2016-10" db="EMBL/GenBank/DDBJ databases">
        <authorList>
            <person name="de Groot N.N."/>
        </authorList>
    </citation>
    <scope>NUCLEOTIDE SEQUENCE [LARGE SCALE GENOMIC DNA]</scope>
    <source>
        <strain evidence="5 6">KH1P1</strain>
    </source>
</reference>
<organism evidence="5 6">
    <name type="scientific">[Clostridium] aminophilum</name>
    <dbReference type="NCBI Taxonomy" id="1526"/>
    <lineage>
        <taxon>Bacteria</taxon>
        <taxon>Bacillati</taxon>
        <taxon>Bacillota</taxon>
        <taxon>Clostridia</taxon>
        <taxon>Lachnospirales</taxon>
        <taxon>Lachnospiraceae</taxon>
    </lineage>
</organism>